<dbReference type="NCBIfam" id="TIGR02436">
    <property type="entry name" value="four helix bundle protein"/>
    <property type="match status" value="1"/>
</dbReference>
<proteinExistence type="predicted"/>
<dbReference type="Proteomes" id="UP000627166">
    <property type="component" value="Unassembled WGS sequence"/>
</dbReference>
<dbReference type="InterPro" id="IPR012657">
    <property type="entry name" value="23S_rRNA-intervening_sequence"/>
</dbReference>
<sequence>MSVNVKDFRDLIVWQKAKSLQRKVRAILPRFPELEKYNLTSQLLRCSSSVGANIAEGCGQLYKKKEITHYNIALGSTSEVRDGLKDALDYNYITLEEYSEMDSEAEEIIKMLYGLIRKLKKELKGSEDDLDGE</sequence>
<dbReference type="PANTHER" id="PTHR38471">
    <property type="entry name" value="FOUR HELIX BUNDLE PROTEIN"/>
    <property type="match status" value="1"/>
</dbReference>
<comment type="caution">
    <text evidence="1">The sequence shown here is derived from an EMBL/GenBank/DDBJ whole genome shotgun (WGS) entry which is preliminary data.</text>
</comment>
<gene>
    <name evidence="1" type="ORF">H9637_13150</name>
</gene>
<accession>A0ABR8YUQ5</accession>
<dbReference type="Pfam" id="PF05635">
    <property type="entry name" value="23S_rRNA_IVP"/>
    <property type="match status" value="1"/>
</dbReference>
<keyword evidence="2" id="KW-1185">Reference proteome</keyword>
<protein>
    <submittedName>
        <fullName evidence="1">Four helix bundle protein</fullName>
    </submittedName>
</protein>
<dbReference type="EMBL" id="JACSQB010000107">
    <property type="protein sequence ID" value="MBD8047975.1"/>
    <property type="molecule type" value="Genomic_DNA"/>
</dbReference>
<dbReference type="PANTHER" id="PTHR38471:SF2">
    <property type="entry name" value="FOUR HELIX BUNDLE PROTEIN"/>
    <property type="match status" value="1"/>
</dbReference>
<reference evidence="1 2" key="1">
    <citation type="submission" date="2020-08" db="EMBL/GenBank/DDBJ databases">
        <title>A Genomic Blueprint of the Chicken Gut Microbiome.</title>
        <authorList>
            <person name="Gilroy R."/>
            <person name="Ravi A."/>
            <person name="Getino M."/>
            <person name="Pursley I."/>
            <person name="Horton D.L."/>
            <person name="Alikhan N.-F."/>
            <person name="Baker D."/>
            <person name="Gharbi K."/>
            <person name="Hall N."/>
            <person name="Watson M."/>
            <person name="Adriaenssens E.M."/>
            <person name="Foster-Nyarko E."/>
            <person name="Jarju S."/>
            <person name="Secka A."/>
            <person name="Antonio M."/>
            <person name="Oren A."/>
            <person name="Chaudhuri R."/>
            <person name="La Ragione R.M."/>
            <person name="Hildebrand F."/>
            <person name="Pallen M.J."/>
        </authorList>
    </citation>
    <scope>NUCLEOTIDE SEQUENCE [LARGE SCALE GENOMIC DNA]</scope>
    <source>
        <strain evidence="1 2">N37</strain>
    </source>
</reference>
<dbReference type="Gene3D" id="1.20.1440.60">
    <property type="entry name" value="23S rRNA-intervening sequence"/>
    <property type="match status" value="1"/>
</dbReference>
<name>A0ABR8YUQ5_9CLOT</name>
<evidence type="ECO:0000313" key="1">
    <source>
        <dbReference type="EMBL" id="MBD8047975.1"/>
    </source>
</evidence>
<dbReference type="InterPro" id="IPR036583">
    <property type="entry name" value="23S_rRNA_IVS_sf"/>
</dbReference>
<dbReference type="SUPFAM" id="SSF158446">
    <property type="entry name" value="IVS-encoded protein-like"/>
    <property type="match status" value="1"/>
</dbReference>
<organism evidence="1 2">
    <name type="scientific">Clostridium faecium</name>
    <dbReference type="NCBI Taxonomy" id="2762223"/>
    <lineage>
        <taxon>Bacteria</taxon>
        <taxon>Bacillati</taxon>
        <taxon>Bacillota</taxon>
        <taxon>Clostridia</taxon>
        <taxon>Eubacteriales</taxon>
        <taxon>Clostridiaceae</taxon>
        <taxon>Clostridium</taxon>
    </lineage>
</organism>
<dbReference type="CDD" id="cd16377">
    <property type="entry name" value="23S_rRNA_IVP_like"/>
    <property type="match status" value="1"/>
</dbReference>
<evidence type="ECO:0000313" key="2">
    <source>
        <dbReference type="Proteomes" id="UP000627166"/>
    </source>
</evidence>